<evidence type="ECO:0000259" key="4">
    <source>
        <dbReference type="Pfam" id="PF13407"/>
    </source>
</evidence>
<dbReference type="GO" id="GO:0030246">
    <property type="term" value="F:carbohydrate binding"/>
    <property type="evidence" value="ECO:0007669"/>
    <property type="project" value="UniProtKB-ARBA"/>
</dbReference>
<name>A0A4V1AIX7_9LACO</name>
<evidence type="ECO:0000313" key="5">
    <source>
        <dbReference type="EMBL" id="QBO37045.1"/>
    </source>
</evidence>
<dbReference type="Proteomes" id="UP000292886">
    <property type="component" value="Chromosome"/>
</dbReference>
<gene>
    <name evidence="5" type="ORF">EQG49_11570</name>
</gene>
<comment type="similarity">
    <text evidence="2">Belongs to the bacterial solute-binding protein 2 family.</text>
</comment>
<comment type="subcellular location">
    <subcellularLocation>
        <location evidence="1">Cell envelope</location>
    </subcellularLocation>
</comment>
<dbReference type="GO" id="GO:0030313">
    <property type="term" value="C:cell envelope"/>
    <property type="evidence" value="ECO:0007669"/>
    <property type="project" value="UniProtKB-SubCell"/>
</dbReference>
<dbReference type="AlphaFoldDB" id="A0A4V1AIX7"/>
<evidence type="ECO:0000313" key="6">
    <source>
        <dbReference type="Proteomes" id="UP000292886"/>
    </source>
</evidence>
<protein>
    <submittedName>
        <fullName evidence="5">D-ribose ABC transporter substrate-binding protein</fullName>
    </submittedName>
</protein>
<dbReference type="KEGG" id="wei:EQG49_11570"/>
<dbReference type="InterPro" id="IPR025997">
    <property type="entry name" value="SBP_2_dom"/>
</dbReference>
<reference evidence="6" key="1">
    <citation type="submission" date="2019-03" db="EMBL/GenBank/DDBJ databases">
        <title>Weissella sp. 26KH-42 Genome sequencing.</title>
        <authorList>
            <person name="Heo J."/>
            <person name="Kim S.-J."/>
            <person name="Kim J.-S."/>
            <person name="Hong S.-B."/>
            <person name="Kwon S.-W."/>
        </authorList>
    </citation>
    <scope>NUCLEOTIDE SEQUENCE [LARGE SCALE GENOMIC DNA]</scope>
    <source>
        <strain evidence="6">26KH-42</strain>
    </source>
</reference>
<dbReference type="InterPro" id="IPR028082">
    <property type="entry name" value="Peripla_BP_I"/>
</dbReference>
<dbReference type="PANTHER" id="PTHR46847:SF1">
    <property type="entry name" value="D-ALLOSE-BINDING PERIPLASMIC PROTEIN-RELATED"/>
    <property type="match status" value="1"/>
</dbReference>
<organism evidence="5 6">
    <name type="scientific">Periweissella cryptocerci</name>
    <dbReference type="NCBI Taxonomy" id="2506420"/>
    <lineage>
        <taxon>Bacteria</taxon>
        <taxon>Bacillati</taxon>
        <taxon>Bacillota</taxon>
        <taxon>Bacilli</taxon>
        <taxon>Lactobacillales</taxon>
        <taxon>Lactobacillaceae</taxon>
        <taxon>Periweissella</taxon>
    </lineage>
</organism>
<accession>A0A4V1AIX7</accession>
<dbReference type="PROSITE" id="PS51257">
    <property type="entry name" value="PROKAR_LIPOPROTEIN"/>
    <property type="match status" value="1"/>
</dbReference>
<dbReference type="Gene3D" id="3.40.50.2300">
    <property type="match status" value="2"/>
</dbReference>
<feature type="domain" description="Periplasmic binding protein" evidence="4">
    <location>
        <begin position="50"/>
        <end position="296"/>
    </location>
</feature>
<dbReference type="CDD" id="cd06323">
    <property type="entry name" value="PBP1_ribose_binding"/>
    <property type="match status" value="1"/>
</dbReference>
<dbReference type="OrthoDB" id="9814427at2"/>
<dbReference type="SUPFAM" id="SSF53822">
    <property type="entry name" value="Periplasmic binding protein-like I"/>
    <property type="match status" value="1"/>
</dbReference>
<proteinExistence type="inferred from homology"/>
<sequence>MKNKLVKIFGLMTVGLSLMVLLGGCAIVTLENPYQKADKVAKKSPKDIKVGVSLSTLSNPFFIAIKDGILNVAKENGSTVQVFDAQNDTAKQNNDVEDMIQKKVDVLIINPVDSSAISPEVKAANDAGIPVITVDRSSDAGKVLALVASDSREGGQMAADFMIKQLGKNAKIAELQGTPGASATRERGAGFDDAVKGKLKIVAKQTANFDRAKGLTTSENIIQGHADIKGMFSQNDEMALGAVQGLKGHEDVMIVGFDGSEDGIKAVKNGQMAATVAQQPDKMGELAIQAAYDYFADKSVPKDIKSPLELVVNKQYK</sequence>
<dbReference type="PANTHER" id="PTHR46847">
    <property type="entry name" value="D-ALLOSE-BINDING PERIPLASMIC PROTEIN-RELATED"/>
    <property type="match status" value="1"/>
</dbReference>
<keyword evidence="3" id="KW-0732">Signal</keyword>
<dbReference type="Pfam" id="PF13407">
    <property type="entry name" value="Peripla_BP_4"/>
    <property type="match status" value="1"/>
</dbReference>
<dbReference type="EMBL" id="CP037940">
    <property type="protein sequence ID" value="QBO37045.1"/>
    <property type="molecule type" value="Genomic_DNA"/>
</dbReference>
<keyword evidence="6" id="KW-1185">Reference proteome</keyword>
<evidence type="ECO:0000256" key="3">
    <source>
        <dbReference type="ARBA" id="ARBA00022729"/>
    </source>
</evidence>
<evidence type="ECO:0000256" key="2">
    <source>
        <dbReference type="ARBA" id="ARBA00007639"/>
    </source>
</evidence>
<evidence type="ECO:0000256" key="1">
    <source>
        <dbReference type="ARBA" id="ARBA00004196"/>
    </source>
</evidence>